<dbReference type="Pfam" id="PF04678">
    <property type="entry name" value="MCU"/>
    <property type="match status" value="1"/>
</dbReference>
<accession>A0A834WRP0</accession>
<comment type="similarity">
    <text evidence="2">Belongs to the MCU (TC 1.A.77) family.</text>
</comment>
<evidence type="ECO:0000313" key="13">
    <source>
        <dbReference type="Proteomes" id="UP000634136"/>
    </source>
</evidence>
<evidence type="ECO:0000256" key="1">
    <source>
        <dbReference type="ARBA" id="ARBA00004141"/>
    </source>
</evidence>
<dbReference type="GO" id="GO:0005262">
    <property type="term" value="F:calcium channel activity"/>
    <property type="evidence" value="ECO:0007669"/>
    <property type="project" value="TreeGrafter"/>
</dbReference>
<evidence type="ECO:0000256" key="10">
    <source>
        <dbReference type="SAM" id="Phobius"/>
    </source>
</evidence>
<evidence type="ECO:0000256" key="7">
    <source>
        <dbReference type="ARBA" id="ARBA00022989"/>
    </source>
</evidence>
<dbReference type="Proteomes" id="UP000634136">
    <property type="component" value="Unassembled WGS sequence"/>
</dbReference>
<keyword evidence="9 10" id="KW-0472">Membrane</keyword>
<comment type="subcellular location">
    <subcellularLocation>
        <location evidence="1">Membrane</location>
        <topology evidence="1">Multi-pass membrane protein</topology>
    </subcellularLocation>
</comment>
<dbReference type="InterPro" id="IPR006769">
    <property type="entry name" value="MCU_C"/>
</dbReference>
<keyword evidence="4" id="KW-0109">Calcium transport</keyword>
<evidence type="ECO:0000256" key="9">
    <source>
        <dbReference type="ARBA" id="ARBA00023136"/>
    </source>
</evidence>
<feature type="transmembrane region" description="Helical" evidence="10">
    <location>
        <begin position="218"/>
        <end position="238"/>
    </location>
</feature>
<evidence type="ECO:0000256" key="8">
    <source>
        <dbReference type="ARBA" id="ARBA00023065"/>
    </source>
</evidence>
<feature type="transmembrane region" description="Helical" evidence="10">
    <location>
        <begin position="244"/>
        <end position="264"/>
    </location>
</feature>
<protein>
    <submittedName>
        <fullName evidence="12">Calcium uniporter protein 4, mitochondrial-like</fullName>
    </submittedName>
</protein>
<dbReference type="InterPro" id="IPR039055">
    <property type="entry name" value="MCU_fam"/>
</dbReference>
<name>A0A834WRP0_9FABA</name>
<evidence type="ECO:0000259" key="11">
    <source>
        <dbReference type="Pfam" id="PF04678"/>
    </source>
</evidence>
<proteinExistence type="inferred from homology"/>
<evidence type="ECO:0000256" key="3">
    <source>
        <dbReference type="ARBA" id="ARBA00022448"/>
    </source>
</evidence>
<keyword evidence="13" id="KW-1185">Reference proteome</keyword>
<evidence type="ECO:0000313" key="12">
    <source>
        <dbReference type="EMBL" id="KAF7829701.1"/>
    </source>
</evidence>
<dbReference type="PANTHER" id="PTHR13462">
    <property type="entry name" value="CALCIUM UNIPORTER PROTEIN, MITOCHONDRIAL"/>
    <property type="match status" value="1"/>
</dbReference>
<keyword evidence="5 10" id="KW-0812">Transmembrane</keyword>
<keyword evidence="7 10" id="KW-1133">Transmembrane helix</keyword>
<evidence type="ECO:0000256" key="4">
    <source>
        <dbReference type="ARBA" id="ARBA00022568"/>
    </source>
</evidence>
<dbReference type="GO" id="GO:0036444">
    <property type="term" value="P:calcium import into the mitochondrion"/>
    <property type="evidence" value="ECO:0007669"/>
    <property type="project" value="TreeGrafter"/>
</dbReference>
<dbReference type="GO" id="GO:0051560">
    <property type="term" value="P:mitochondrial calcium ion homeostasis"/>
    <property type="evidence" value="ECO:0007669"/>
    <property type="project" value="InterPro"/>
</dbReference>
<keyword evidence="8" id="KW-0406">Ion transport</keyword>
<feature type="domain" description="Calcium uniporter protein C-terminal" evidence="11">
    <location>
        <begin position="144"/>
        <end position="302"/>
    </location>
</feature>
<sequence>MALRKALTKRLFQHISISAPPHAIVPPNTFHRHYLTSADKAFCRPFLQRYHSASTKFPEFLSLPVGDQLREKLRGLNFDNNKADHLRLDATADSLYGISAEDARKILRLSQVEKLKAKLREIPNTSISYSHYTRICVDACQNVDQGLHFAKMLDRSGNVIVLGNVVFLRPDQVAKSMESLISQSIAHPNDPRRKELEEMEKEKAIIDKKAKALVRGELYFGLGFLVVQTIGFMRLTFWELSWDVMEPICFFVTSFHFALAYLFFLKTSTEPTFQGYFYRRFKSKQHRLMKTHQFDAQRYHQLCNLFYPNYDAHAPNSPPFLPFIHSHQTHLRVMHH</sequence>
<dbReference type="OrthoDB" id="278338at2759"/>
<organism evidence="12 13">
    <name type="scientific">Senna tora</name>
    <dbReference type="NCBI Taxonomy" id="362788"/>
    <lineage>
        <taxon>Eukaryota</taxon>
        <taxon>Viridiplantae</taxon>
        <taxon>Streptophyta</taxon>
        <taxon>Embryophyta</taxon>
        <taxon>Tracheophyta</taxon>
        <taxon>Spermatophyta</taxon>
        <taxon>Magnoliopsida</taxon>
        <taxon>eudicotyledons</taxon>
        <taxon>Gunneridae</taxon>
        <taxon>Pentapetalae</taxon>
        <taxon>rosids</taxon>
        <taxon>fabids</taxon>
        <taxon>Fabales</taxon>
        <taxon>Fabaceae</taxon>
        <taxon>Caesalpinioideae</taxon>
        <taxon>Cassia clade</taxon>
        <taxon>Senna</taxon>
    </lineage>
</organism>
<comment type="caution">
    <text evidence="12">The sequence shown here is derived from an EMBL/GenBank/DDBJ whole genome shotgun (WGS) entry which is preliminary data.</text>
</comment>
<dbReference type="AlphaFoldDB" id="A0A834WRP0"/>
<dbReference type="GO" id="GO:1990246">
    <property type="term" value="C:uniplex complex"/>
    <property type="evidence" value="ECO:0007669"/>
    <property type="project" value="TreeGrafter"/>
</dbReference>
<dbReference type="PANTHER" id="PTHR13462:SF17">
    <property type="entry name" value="CALCIUM UNIPORTER PROTEIN 4, MITOCHONDRIAL"/>
    <property type="match status" value="1"/>
</dbReference>
<keyword evidence="6" id="KW-0106">Calcium</keyword>
<evidence type="ECO:0000256" key="6">
    <source>
        <dbReference type="ARBA" id="ARBA00022837"/>
    </source>
</evidence>
<evidence type="ECO:0000256" key="5">
    <source>
        <dbReference type="ARBA" id="ARBA00022692"/>
    </source>
</evidence>
<evidence type="ECO:0000256" key="2">
    <source>
        <dbReference type="ARBA" id="ARBA00005653"/>
    </source>
</evidence>
<gene>
    <name evidence="12" type="ORF">G2W53_012034</name>
</gene>
<reference evidence="12" key="1">
    <citation type="submission" date="2020-09" db="EMBL/GenBank/DDBJ databases">
        <title>Genome-Enabled Discovery of Anthraquinone Biosynthesis in Senna tora.</title>
        <authorList>
            <person name="Kang S.-H."/>
            <person name="Pandey R.P."/>
            <person name="Lee C.-M."/>
            <person name="Sim J.-S."/>
            <person name="Jeong J.-T."/>
            <person name="Choi B.-S."/>
            <person name="Jung M."/>
            <person name="Ginzburg D."/>
            <person name="Zhao K."/>
            <person name="Won S.Y."/>
            <person name="Oh T.-J."/>
            <person name="Yu Y."/>
            <person name="Kim N.-H."/>
            <person name="Lee O.R."/>
            <person name="Lee T.-H."/>
            <person name="Bashyal P."/>
            <person name="Kim T.-S."/>
            <person name="Lee W.-H."/>
            <person name="Kawkins C."/>
            <person name="Kim C.-K."/>
            <person name="Kim J.S."/>
            <person name="Ahn B.O."/>
            <person name="Rhee S.Y."/>
            <person name="Sohng J.K."/>
        </authorList>
    </citation>
    <scope>NUCLEOTIDE SEQUENCE</scope>
    <source>
        <tissue evidence="12">Leaf</tissue>
    </source>
</reference>
<dbReference type="EMBL" id="JAAIUW010000005">
    <property type="protein sequence ID" value="KAF7829701.1"/>
    <property type="molecule type" value="Genomic_DNA"/>
</dbReference>
<dbReference type="GO" id="GO:0015292">
    <property type="term" value="F:uniporter activity"/>
    <property type="evidence" value="ECO:0007669"/>
    <property type="project" value="TreeGrafter"/>
</dbReference>
<keyword evidence="3" id="KW-0813">Transport</keyword>